<proteinExistence type="predicted"/>
<name>A0A371I8U5_MUCPR</name>
<accession>A0A371I8U5</accession>
<dbReference type="EMBL" id="QJKJ01000640">
    <property type="protein sequence ID" value="RDY11425.1"/>
    <property type="molecule type" value="Genomic_DNA"/>
</dbReference>
<reference evidence="1" key="1">
    <citation type="submission" date="2018-05" db="EMBL/GenBank/DDBJ databases">
        <title>Draft genome of Mucuna pruriens seed.</title>
        <authorList>
            <person name="Nnadi N.E."/>
            <person name="Vos R."/>
            <person name="Hasami M.H."/>
            <person name="Devisetty U.K."/>
            <person name="Aguiy J.C."/>
        </authorList>
    </citation>
    <scope>NUCLEOTIDE SEQUENCE [LARGE SCALE GENOMIC DNA]</scope>
    <source>
        <strain evidence="1">JCA_2017</strain>
    </source>
</reference>
<keyword evidence="2" id="KW-1185">Reference proteome</keyword>
<dbReference type="Proteomes" id="UP000257109">
    <property type="component" value="Unassembled WGS sequence"/>
</dbReference>
<evidence type="ECO:0000313" key="1">
    <source>
        <dbReference type="EMBL" id="RDY11425.1"/>
    </source>
</evidence>
<organism evidence="1 2">
    <name type="scientific">Mucuna pruriens</name>
    <name type="common">Velvet bean</name>
    <name type="synonym">Dolichos pruriens</name>
    <dbReference type="NCBI Taxonomy" id="157652"/>
    <lineage>
        <taxon>Eukaryota</taxon>
        <taxon>Viridiplantae</taxon>
        <taxon>Streptophyta</taxon>
        <taxon>Embryophyta</taxon>
        <taxon>Tracheophyta</taxon>
        <taxon>Spermatophyta</taxon>
        <taxon>Magnoliopsida</taxon>
        <taxon>eudicotyledons</taxon>
        <taxon>Gunneridae</taxon>
        <taxon>Pentapetalae</taxon>
        <taxon>rosids</taxon>
        <taxon>fabids</taxon>
        <taxon>Fabales</taxon>
        <taxon>Fabaceae</taxon>
        <taxon>Papilionoideae</taxon>
        <taxon>50 kb inversion clade</taxon>
        <taxon>NPAAA clade</taxon>
        <taxon>indigoferoid/millettioid clade</taxon>
        <taxon>Phaseoleae</taxon>
        <taxon>Mucuna</taxon>
    </lineage>
</organism>
<protein>
    <submittedName>
        <fullName evidence="1">Uncharacterized protein</fullName>
    </submittedName>
</protein>
<feature type="non-terminal residue" evidence="1">
    <location>
        <position position="1"/>
    </location>
</feature>
<evidence type="ECO:0000313" key="2">
    <source>
        <dbReference type="Proteomes" id="UP000257109"/>
    </source>
</evidence>
<comment type="caution">
    <text evidence="1">The sequence shown here is derived from an EMBL/GenBank/DDBJ whole genome shotgun (WGS) entry which is preliminary data.</text>
</comment>
<gene>
    <name evidence="1" type="ORF">CR513_03921</name>
</gene>
<sequence>MPQDFGGNSTFNVIGMEALNLRTNSLQEGEDDEYMDGEIPAIKRKYNTIWPLSRTKEKTKKAILCTISLAVFISEVKLNVVADALSKRYALIFMLETNCLVLNALRNCMKVMLTLVRLLHVCLFDQWWLF</sequence>
<dbReference type="AlphaFoldDB" id="A0A371I8U5"/>